<dbReference type="PANTHER" id="PTHR43096">
    <property type="entry name" value="DNAJ HOMOLOG 1, MITOCHONDRIAL-RELATED"/>
    <property type="match status" value="1"/>
</dbReference>
<dbReference type="FunFam" id="1.10.287.110:FF:000034">
    <property type="entry name" value="Chaperone protein DnaJ"/>
    <property type="match status" value="1"/>
</dbReference>
<dbReference type="STRING" id="364032.SAMN05443662_0567"/>
<dbReference type="InterPro" id="IPR036869">
    <property type="entry name" value="J_dom_sf"/>
</dbReference>
<comment type="subcellular location">
    <subcellularLocation>
        <location evidence="1 14">Cytoplasm</location>
    </subcellularLocation>
</comment>
<evidence type="ECO:0000259" key="17">
    <source>
        <dbReference type="PROSITE" id="PS51188"/>
    </source>
</evidence>
<keyword evidence="4 14" id="KW-0235">DNA replication</keyword>
<dbReference type="GO" id="GO:0005524">
    <property type="term" value="F:ATP binding"/>
    <property type="evidence" value="ECO:0007669"/>
    <property type="project" value="InterPro"/>
</dbReference>
<evidence type="ECO:0000256" key="6">
    <source>
        <dbReference type="ARBA" id="ARBA00022737"/>
    </source>
</evidence>
<keyword evidence="3 14" id="KW-0963">Cytoplasm</keyword>
<comment type="function">
    <text evidence="11 14">Participates actively in the response to hyperosmotic and heat shock by preventing the aggregation of stress-denatured proteins and by disaggregating proteins, also in an autonomous, DnaK-independent fashion. Unfolded proteins bind initially to DnaJ; upon interaction with the DnaJ-bound protein, DnaK hydrolyzes its bound ATP, resulting in the formation of a stable complex. GrpE releases ADP from DnaK; ATP binding to DnaK triggers the release of the substrate protein, thus completing the reaction cycle. Several rounds of ATP-dependent interactions between DnaJ, DnaK and GrpE are required for fully efficient folding. Also involved, together with DnaK and GrpE, in the DNA replication of plasmids through activation of initiation proteins.</text>
</comment>
<dbReference type="CDD" id="cd06257">
    <property type="entry name" value="DnaJ"/>
    <property type="match status" value="1"/>
</dbReference>
<protein>
    <recommendedName>
        <fullName evidence="13 14">Chaperone protein DnaJ</fullName>
    </recommendedName>
</protein>
<dbReference type="InterPro" id="IPR012724">
    <property type="entry name" value="DnaJ"/>
</dbReference>
<dbReference type="Gene3D" id="2.10.230.10">
    <property type="entry name" value="Heat shock protein DnaJ, cysteine-rich domain"/>
    <property type="match status" value="1"/>
</dbReference>
<feature type="domain" description="CR-type" evidence="17">
    <location>
        <begin position="130"/>
        <end position="208"/>
    </location>
</feature>
<evidence type="ECO:0000256" key="13">
    <source>
        <dbReference type="ARBA" id="ARBA00067609"/>
    </source>
</evidence>
<feature type="binding site" evidence="14">
    <location>
        <position position="185"/>
    </location>
    <ligand>
        <name>Zn(2+)</name>
        <dbReference type="ChEBI" id="CHEBI:29105"/>
        <label>2</label>
    </ligand>
</feature>
<dbReference type="InterPro" id="IPR018253">
    <property type="entry name" value="DnaJ_domain_CS"/>
</dbReference>
<evidence type="ECO:0000256" key="4">
    <source>
        <dbReference type="ARBA" id="ARBA00022705"/>
    </source>
</evidence>
<dbReference type="OrthoDB" id="9779889at2"/>
<gene>
    <name evidence="14" type="primary">dnaJ</name>
    <name evidence="18" type="ORF">SAMN05443662_0567</name>
</gene>
<feature type="repeat" description="CXXCXGXG motif" evidence="14">
    <location>
        <begin position="196"/>
        <end position="203"/>
    </location>
</feature>
<keyword evidence="19" id="KW-1185">Reference proteome</keyword>
<keyword evidence="5 14" id="KW-0479">Metal-binding</keyword>
<feature type="domain" description="J" evidence="16">
    <location>
        <begin position="6"/>
        <end position="71"/>
    </location>
</feature>
<dbReference type="PROSITE" id="PS50076">
    <property type="entry name" value="DNAJ_2"/>
    <property type="match status" value="1"/>
</dbReference>
<dbReference type="InterPro" id="IPR001305">
    <property type="entry name" value="HSP_DnaJ_Cys-rich_dom"/>
</dbReference>
<feature type="binding site" evidence="14">
    <location>
        <position position="196"/>
    </location>
    <ligand>
        <name>Zn(2+)</name>
        <dbReference type="ChEBI" id="CHEBI:29105"/>
        <label>1</label>
    </ligand>
</feature>
<feature type="binding site" evidence="14">
    <location>
        <position position="146"/>
    </location>
    <ligand>
        <name>Zn(2+)</name>
        <dbReference type="ChEBI" id="CHEBI:29105"/>
        <label>1</label>
    </ligand>
</feature>
<accession>A0A1N6E3C1</accession>
<feature type="binding site" evidence="14">
    <location>
        <position position="163"/>
    </location>
    <ligand>
        <name>Zn(2+)</name>
        <dbReference type="ChEBI" id="CHEBI:29105"/>
        <label>2</label>
    </ligand>
</feature>
<dbReference type="CDD" id="cd10719">
    <property type="entry name" value="DnaJ_zf"/>
    <property type="match status" value="1"/>
</dbReference>
<dbReference type="EMBL" id="FSRE01000001">
    <property type="protein sequence ID" value="SIN77516.1"/>
    <property type="molecule type" value="Genomic_DNA"/>
</dbReference>
<evidence type="ECO:0000256" key="1">
    <source>
        <dbReference type="ARBA" id="ARBA00004496"/>
    </source>
</evidence>
<evidence type="ECO:0000313" key="19">
    <source>
        <dbReference type="Proteomes" id="UP000198461"/>
    </source>
</evidence>
<evidence type="ECO:0000256" key="5">
    <source>
        <dbReference type="ARBA" id="ARBA00022723"/>
    </source>
</evidence>
<comment type="similarity">
    <text evidence="12 14">Belongs to the DnaJ family.</text>
</comment>
<evidence type="ECO:0000256" key="3">
    <source>
        <dbReference type="ARBA" id="ARBA00022490"/>
    </source>
</evidence>
<comment type="domain">
    <text evidence="14">The J domain is necessary and sufficient to stimulate DnaK ATPase activity. Zinc center 1 plays an important role in the autonomous, DnaK-independent chaperone activity of DnaJ. Zinc center 2 is essential for interaction with DnaK and for DnaJ activity.</text>
</comment>
<dbReference type="GO" id="GO:0031072">
    <property type="term" value="F:heat shock protein binding"/>
    <property type="evidence" value="ECO:0007669"/>
    <property type="project" value="InterPro"/>
</dbReference>
<organism evidence="18 19">
    <name type="scientific">Sulfurivirga caldicuralii</name>
    <dbReference type="NCBI Taxonomy" id="364032"/>
    <lineage>
        <taxon>Bacteria</taxon>
        <taxon>Pseudomonadati</taxon>
        <taxon>Pseudomonadota</taxon>
        <taxon>Gammaproteobacteria</taxon>
        <taxon>Thiotrichales</taxon>
        <taxon>Piscirickettsiaceae</taxon>
        <taxon>Sulfurivirga</taxon>
    </lineage>
</organism>
<dbReference type="CDD" id="cd10747">
    <property type="entry name" value="DnaJ_C"/>
    <property type="match status" value="1"/>
</dbReference>
<feature type="binding site" evidence="14">
    <location>
        <position position="143"/>
    </location>
    <ligand>
        <name>Zn(2+)</name>
        <dbReference type="ChEBI" id="CHEBI:29105"/>
        <label>1</label>
    </ligand>
</feature>
<name>A0A1N6E3C1_9GAMM</name>
<feature type="repeat" description="CXXCXGXG motif" evidence="14">
    <location>
        <begin position="160"/>
        <end position="167"/>
    </location>
</feature>
<comment type="cofactor">
    <cofactor evidence="14">
        <name>Zn(2+)</name>
        <dbReference type="ChEBI" id="CHEBI:29105"/>
    </cofactor>
    <text evidence="14">Binds 2 Zn(2+) ions per monomer.</text>
</comment>
<reference evidence="18 19" key="1">
    <citation type="submission" date="2016-11" db="EMBL/GenBank/DDBJ databases">
        <authorList>
            <person name="Jaros S."/>
            <person name="Januszkiewicz K."/>
            <person name="Wedrychowicz H."/>
        </authorList>
    </citation>
    <scope>NUCLEOTIDE SEQUENCE [LARGE SCALE GENOMIC DNA]</scope>
    <source>
        <strain evidence="18 19">DSM 17737</strain>
    </source>
</reference>
<evidence type="ECO:0000256" key="14">
    <source>
        <dbReference type="HAMAP-Rule" id="MF_01152"/>
    </source>
</evidence>
<dbReference type="PROSITE" id="PS00636">
    <property type="entry name" value="DNAJ_1"/>
    <property type="match status" value="1"/>
</dbReference>
<evidence type="ECO:0000256" key="11">
    <source>
        <dbReference type="ARBA" id="ARBA00053423"/>
    </source>
</evidence>
<dbReference type="NCBIfam" id="TIGR02349">
    <property type="entry name" value="DnaJ_bact"/>
    <property type="match status" value="1"/>
</dbReference>
<dbReference type="SUPFAM" id="SSF57938">
    <property type="entry name" value="DnaJ/Hsp40 cysteine-rich domain"/>
    <property type="match status" value="1"/>
</dbReference>
<dbReference type="FunFam" id="2.10.230.10:FF:000002">
    <property type="entry name" value="Molecular chaperone DnaJ"/>
    <property type="match status" value="1"/>
</dbReference>
<evidence type="ECO:0000256" key="2">
    <source>
        <dbReference type="ARBA" id="ARBA00011738"/>
    </source>
</evidence>
<evidence type="ECO:0000313" key="18">
    <source>
        <dbReference type="EMBL" id="SIN77516.1"/>
    </source>
</evidence>
<sequence>MASKRCYYEILQVSRTASETEIKRAYRKLAMKYHPDRNPGDKEAEEKFKEITEAYEVLSDPQKRAAYDQFGHAGVEGSGGGGGGYGAGGFGDIFDDLFGDIFGGRRQRGPRAGHDLQYDMEITLEQAAFGDTVEIRIPVRQSCEACGGTGAASPDAVKTCPTCGGAGQVRIQQGFFVVSQTCPACHGSGQIIAEPCPQCRGEGLVEKYKTLRIKVPAGVDNGDRVRLRGEGEPGEPGAPAGDLYVRFFIKPHPLFKRDGSNLLCEIPISFPTAALGGEVEIPTLDGKTTLLKIPAGTQSGQVFKLAGKGIKSVHTGRTGDLLCTVQIETPVKLTAEQRSLLEQFEATLAGRQHTHSPQAHSFWDKVKAFFSGDEGKKSQDQSPWES</sequence>
<proteinExistence type="inferred from homology"/>
<evidence type="ECO:0000256" key="10">
    <source>
        <dbReference type="ARBA" id="ARBA00023186"/>
    </source>
</evidence>
<dbReference type="Gene3D" id="2.60.260.20">
    <property type="entry name" value="Urease metallochaperone UreE, N-terminal domain"/>
    <property type="match status" value="2"/>
</dbReference>
<keyword evidence="10 14" id="KW-0143">Chaperone</keyword>
<evidence type="ECO:0000256" key="12">
    <source>
        <dbReference type="ARBA" id="ARBA00061004"/>
    </source>
</evidence>
<dbReference type="InterPro" id="IPR008971">
    <property type="entry name" value="HSP40/DnaJ_pept-bd"/>
</dbReference>
<dbReference type="InterPro" id="IPR001623">
    <property type="entry name" value="DnaJ_domain"/>
</dbReference>
<dbReference type="Proteomes" id="UP000198461">
    <property type="component" value="Unassembled WGS sequence"/>
</dbReference>
<dbReference type="PANTHER" id="PTHR43096:SF48">
    <property type="entry name" value="CHAPERONE PROTEIN DNAJ"/>
    <property type="match status" value="1"/>
</dbReference>
<dbReference type="Pfam" id="PF00226">
    <property type="entry name" value="DnaJ"/>
    <property type="match status" value="1"/>
</dbReference>
<dbReference type="NCBIfam" id="NF008035">
    <property type="entry name" value="PRK10767.1"/>
    <property type="match status" value="1"/>
</dbReference>
<dbReference type="InterPro" id="IPR036410">
    <property type="entry name" value="HSP_DnaJ_Cys-rich_dom_sf"/>
</dbReference>
<feature type="zinc finger region" description="CR-type" evidence="15">
    <location>
        <begin position="130"/>
        <end position="208"/>
    </location>
</feature>
<dbReference type="GO" id="GO:0051082">
    <property type="term" value="F:unfolded protein binding"/>
    <property type="evidence" value="ECO:0007669"/>
    <property type="project" value="UniProtKB-UniRule"/>
</dbReference>
<comment type="subunit">
    <text evidence="2 14">Homodimer.</text>
</comment>
<keyword evidence="6 14" id="KW-0677">Repeat</keyword>
<dbReference type="PROSITE" id="PS51188">
    <property type="entry name" value="ZF_CR"/>
    <property type="match status" value="1"/>
</dbReference>
<dbReference type="SUPFAM" id="SSF46565">
    <property type="entry name" value="Chaperone J-domain"/>
    <property type="match status" value="1"/>
</dbReference>
<dbReference type="Pfam" id="PF00684">
    <property type="entry name" value="DnaJ_CXXCXGXG"/>
    <property type="match status" value="1"/>
</dbReference>
<dbReference type="Gene3D" id="1.10.287.110">
    <property type="entry name" value="DnaJ domain"/>
    <property type="match status" value="1"/>
</dbReference>
<evidence type="ECO:0000256" key="15">
    <source>
        <dbReference type="PROSITE-ProRule" id="PRU00546"/>
    </source>
</evidence>
<dbReference type="GO" id="GO:0006260">
    <property type="term" value="P:DNA replication"/>
    <property type="evidence" value="ECO:0007669"/>
    <property type="project" value="UniProtKB-KW"/>
</dbReference>
<dbReference type="GO" id="GO:0008270">
    <property type="term" value="F:zinc ion binding"/>
    <property type="evidence" value="ECO:0007669"/>
    <property type="project" value="UniProtKB-UniRule"/>
</dbReference>
<dbReference type="PRINTS" id="PR00625">
    <property type="entry name" value="JDOMAIN"/>
</dbReference>
<dbReference type="GO" id="GO:0042026">
    <property type="term" value="P:protein refolding"/>
    <property type="evidence" value="ECO:0007669"/>
    <property type="project" value="TreeGrafter"/>
</dbReference>
<dbReference type="RefSeq" id="WP_074200861.1">
    <property type="nucleotide sequence ID" value="NZ_FSRE01000001.1"/>
</dbReference>
<keyword evidence="8 14" id="KW-0862">Zinc</keyword>
<feature type="binding site" evidence="14">
    <location>
        <position position="160"/>
    </location>
    <ligand>
        <name>Zn(2+)</name>
        <dbReference type="ChEBI" id="CHEBI:29105"/>
        <label>2</label>
    </ligand>
</feature>
<feature type="binding site" evidence="14">
    <location>
        <position position="199"/>
    </location>
    <ligand>
        <name>Zn(2+)</name>
        <dbReference type="ChEBI" id="CHEBI:29105"/>
        <label>1</label>
    </ligand>
</feature>
<dbReference type="SUPFAM" id="SSF49493">
    <property type="entry name" value="HSP40/DnaJ peptide-binding domain"/>
    <property type="match status" value="2"/>
</dbReference>
<dbReference type="GO" id="GO:0009408">
    <property type="term" value="P:response to heat"/>
    <property type="evidence" value="ECO:0007669"/>
    <property type="project" value="InterPro"/>
</dbReference>
<evidence type="ECO:0000256" key="8">
    <source>
        <dbReference type="ARBA" id="ARBA00022833"/>
    </source>
</evidence>
<dbReference type="InterPro" id="IPR002939">
    <property type="entry name" value="DnaJ_C"/>
</dbReference>
<keyword evidence="9 14" id="KW-0346">Stress response</keyword>
<dbReference type="Pfam" id="PF01556">
    <property type="entry name" value="DnaJ_C"/>
    <property type="match status" value="1"/>
</dbReference>
<evidence type="ECO:0000256" key="9">
    <source>
        <dbReference type="ARBA" id="ARBA00023016"/>
    </source>
</evidence>
<keyword evidence="7 14" id="KW-0863">Zinc-finger</keyword>
<dbReference type="FunFam" id="2.60.260.20:FF:000004">
    <property type="entry name" value="Molecular chaperone DnaJ"/>
    <property type="match status" value="1"/>
</dbReference>
<dbReference type="AlphaFoldDB" id="A0A1N6E3C1"/>
<evidence type="ECO:0000259" key="16">
    <source>
        <dbReference type="PROSITE" id="PS50076"/>
    </source>
</evidence>
<evidence type="ECO:0000256" key="7">
    <source>
        <dbReference type="ARBA" id="ARBA00022771"/>
    </source>
</evidence>
<feature type="repeat" description="CXXCXGXG motif" evidence="14">
    <location>
        <begin position="143"/>
        <end position="150"/>
    </location>
</feature>
<feature type="binding site" evidence="14">
    <location>
        <position position="182"/>
    </location>
    <ligand>
        <name>Zn(2+)</name>
        <dbReference type="ChEBI" id="CHEBI:29105"/>
        <label>2</label>
    </ligand>
</feature>
<dbReference type="SMART" id="SM00271">
    <property type="entry name" value="DnaJ"/>
    <property type="match status" value="1"/>
</dbReference>
<feature type="repeat" description="CXXCXGXG motif" evidence="14">
    <location>
        <begin position="182"/>
        <end position="189"/>
    </location>
</feature>
<dbReference type="GO" id="GO:0005737">
    <property type="term" value="C:cytoplasm"/>
    <property type="evidence" value="ECO:0007669"/>
    <property type="project" value="UniProtKB-SubCell"/>
</dbReference>
<dbReference type="HAMAP" id="MF_01152">
    <property type="entry name" value="DnaJ"/>
    <property type="match status" value="1"/>
</dbReference>